<name>A0AAD8MSR4_9APIA</name>
<evidence type="ECO:0000313" key="3">
    <source>
        <dbReference type="Proteomes" id="UP001237642"/>
    </source>
</evidence>
<gene>
    <name evidence="2" type="ORF">POM88_021422</name>
</gene>
<dbReference type="AlphaFoldDB" id="A0AAD8MSR4"/>
<proteinExistence type="predicted"/>
<feature type="region of interest" description="Disordered" evidence="1">
    <location>
        <begin position="160"/>
        <end position="185"/>
    </location>
</feature>
<keyword evidence="3" id="KW-1185">Reference proteome</keyword>
<feature type="compositionally biased region" description="Acidic residues" evidence="1">
    <location>
        <begin position="160"/>
        <end position="169"/>
    </location>
</feature>
<sequence length="185" mass="20862">MTWLIRDVDHGGGCFGTEVPDYGGLLELYTMLVECGLNAAMTELFYKLSSSVMDLGLCPINYDKHVVEMCNGLDGSRLMYVYCETIQETQGEEMTLSHEVSDHDNVSFHQDSSNIDSIDEDVRSHKSKMVDVPIETLNWNTEVVDSDFSDCIDSDEEIMVANSTDEEDDERRFPGFNEETDMGNP</sequence>
<comment type="caution">
    <text evidence="2">The sequence shown here is derived from an EMBL/GenBank/DDBJ whole genome shotgun (WGS) entry which is preliminary data.</text>
</comment>
<dbReference type="Proteomes" id="UP001237642">
    <property type="component" value="Unassembled WGS sequence"/>
</dbReference>
<evidence type="ECO:0000313" key="2">
    <source>
        <dbReference type="EMBL" id="KAK1383687.1"/>
    </source>
</evidence>
<accession>A0AAD8MSR4</accession>
<dbReference type="EMBL" id="JAUIZM010000005">
    <property type="protein sequence ID" value="KAK1383687.1"/>
    <property type="molecule type" value="Genomic_DNA"/>
</dbReference>
<protein>
    <submittedName>
        <fullName evidence="2">Uncharacterized protein</fullName>
    </submittedName>
</protein>
<reference evidence="2" key="2">
    <citation type="submission" date="2023-05" db="EMBL/GenBank/DDBJ databases">
        <authorList>
            <person name="Schelkunov M.I."/>
        </authorList>
    </citation>
    <scope>NUCLEOTIDE SEQUENCE</scope>
    <source>
        <strain evidence="2">Hsosn_3</strain>
        <tissue evidence="2">Leaf</tissue>
    </source>
</reference>
<organism evidence="2 3">
    <name type="scientific">Heracleum sosnowskyi</name>
    <dbReference type="NCBI Taxonomy" id="360622"/>
    <lineage>
        <taxon>Eukaryota</taxon>
        <taxon>Viridiplantae</taxon>
        <taxon>Streptophyta</taxon>
        <taxon>Embryophyta</taxon>
        <taxon>Tracheophyta</taxon>
        <taxon>Spermatophyta</taxon>
        <taxon>Magnoliopsida</taxon>
        <taxon>eudicotyledons</taxon>
        <taxon>Gunneridae</taxon>
        <taxon>Pentapetalae</taxon>
        <taxon>asterids</taxon>
        <taxon>campanulids</taxon>
        <taxon>Apiales</taxon>
        <taxon>Apiaceae</taxon>
        <taxon>Apioideae</taxon>
        <taxon>apioid superclade</taxon>
        <taxon>Tordylieae</taxon>
        <taxon>Tordyliinae</taxon>
        <taxon>Heracleum</taxon>
    </lineage>
</organism>
<reference evidence="2" key="1">
    <citation type="submission" date="2023-02" db="EMBL/GenBank/DDBJ databases">
        <title>Genome of toxic invasive species Heracleum sosnowskyi carries increased number of genes despite the absence of recent whole-genome duplications.</title>
        <authorList>
            <person name="Schelkunov M."/>
            <person name="Shtratnikova V."/>
            <person name="Makarenko M."/>
            <person name="Klepikova A."/>
            <person name="Omelchenko D."/>
            <person name="Novikova G."/>
            <person name="Obukhova E."/>
            <person name="Bogdanov V."/>
            <person name="Penin A."/>
            <person name="Logacheva M."/>
        </authorList>
    </citation>
    <scope>NUCLEOTIDE SEQUENCE</scope>
    <source>
        <strain evidence="2">Hsosn_3</strain>
        <tissue evidence="2">Leaf</tissue>
    </source>
</reference>
<evidence type="ECO:0000256" key="1">
    <source>
        <dbReference type="SAM" id="MobiDB-lite"/>
    </source>
</evidence>